<feature type="signal peptide" evidence="1">
    <location>
        <begin position="1"/>
        <end position="30"/>
    </location>
</feature>
<name>A0ABP7TAE4_9BURK</name>
<proteinExistence type="predicted"/>
<sequence>MINTPTPLSGVHGRNAMALLCLMTTLPAHACWHEAAQRYNVNPAMLVAIARTESSLNPNAINRNRNGSYDLGLMQINSRWFPLLRQYGIGEQQLRDPCTSIHVGAWILSQNMQRLGNSWEAVGAYNSSQPMQRALYAQRVYRNLPR</sequence>
<dbReference type="CDD" id="cd13400">
    <property type="entry name" value="LT_IagB-like"/>
    <property type="match status" value="1"/>
</dbReference>
<feature type="domain" description="Transglycosylase SLT" evidence="2">
    <location>
        <begin position="31"/>
        <end position="128"/>
    </location>
</feature>
<evidence type="ECO:0000256" key="1">
    <source>
        <dbReference type="SAM" id="SignalP"/>
    </source>
</evidence>
<accession>A0ABP7TAE4</accession>
<organism evidence="3 4">
    <name type="scientific">Actimicrobium antarcticum</name>
    <dbReference type="NCBI Taxonomy" id="1051899"/>
    <lineage>
        <taxon>Bacteria</taxon>
        <taxon>Pseudomonadati</taxon>
        <taxon>Pseudomonadota</taxon>
        <taxon>Betaproteobacteria</taxon>
        <taxon>Burkholderiales</taxon>
        <taxon>Oxalobacteraceae</taxon>
        <taxon>Actimicrobium</taxon>
    </lineage>
</organism>
<dbReference type="Proteomes" id="UP001501353">
    <property type="component" value="Unassembled WGS sequence"/>
</dbReference>
<dbReference type="InterPro" id="IPR023346">
    <property type="entry name" value="Lysozyme-like_dom_sf"/>
</dbReference>
<dbReference type="SUPFAM" id="SSF53955">
    <property type="entry name" value="Lysozyme-like"/>
    <property type="match status" value="1"/>
</dbReference>
<dbReference type="InterPro" id="IPR008258">
    <property type="entry name" value="Transglycosylase_SLT_dom_1"/>
</dbReference>
<dbReference type="RefSeq" id="WP_344763220.1">
    <property type="nucleotide sequence ID" value="NZ_BAAAZE010000008.1"/>
</dbReference>
<feature type="chain" id="PRO_5045234918" evidence="1">
    <location>
        <begin position="31"/>
        <end position="146"/>
    </location>
</feature>
<evidence type="ECO:0000313" key="4">
    <source>
        <dbReference type="Proteomes" id="UP001501353"/>
    </source>
</evidence>
<dbReference type="Pfam" id="PF01464">
    <property type="entry name" value="SLT"/>
    <property type="match status" value="1"/>
</dbReference>
<reference evidence="4" key="1">
    <citation type="journal article" date="2019" name="Int. J. Syst. Evol. Microbiol.">
        <title>The Global Catalogue of Microorganisms (GCM) 10K type strain sequencing project: providing services to taxonomists for standard genome sequencing and annotation.</title>
        <authorList>
            <consortium name="The Broad Institute Genomics Platform"/>
            <consortium name="The Broad Institute Genome Sequencing Center for Infectious Disease"/>
            <person name="Wu L."/>
            <person name="Ma J."/>
        </authorList>
    </citation>
    <scope>NUCLEOTIDE SEQUENCE [LARGE SCALE GENOMIC DNA]</scope>
    <source>
        <strain evidence="4">JCM 16673</strain>
    </source>
</reference>
<protein>
    <submittedName>
        <fullName evidence="3">Lytic transglycosylase domain-containing protein</fullName>
    </submittedName>
</protein>
<dbReference type="EMBL" id="BAAAZE010000008">
    <property type="protein sequence ID" value="GAA4023173.1"/>
    <property type="molecule type" value="Genomic_DNA"/>
</dbReference>
<evidence type="ECO:0000259" key="2">
    <source>
        <dbReference type="Pfam" id="PF01464"/>
    </source>
</evidence>
<keyword evidence="1" id="KW-0732">Signal</keyword>
<keyword evidence="4" id="KW-1185">Reference proteome</keyword>
<evidence type="ECO:0000313" key="3">
    <source>
        <dbReference type="EMBL" id="GAA4023173.1"/>
    </source>
</evidence>
<gene>
    <name evidence="3" type="ORF">GCM10022212_20670</name>
</gene>
<comment type="caution">
    <text evidence="3">The sequence shown here is derived from an EMBL/GenBank/DDBJ whole genome shotgun (WGS) entry which is preliminary data.</text>
</comment>
<dbReference type="Gene3D" id="1.10.530.10">
    <property type="match status" value="1"/>
</dbReference>